<evidence type="ECO:0000313" key="9">
    <source>
        <dbReference type="Proteomes" id="UP001174909"/>
    </source>
</evidence>
<evidence type="ECO:0000256" key="2">
    <source>
        <dbReference type="ARBA" id="ARBA00006843"/>
    </source>
</evidence>
<organism evidence="8 9">
    <name type="scientific">Geodia barretti</name>
    <name type="common">Barrett's horny sponge</name>
    <dbReference type="NCBI Taxonomy" id="519541"/>
    <lineage>
        <taxon>Eukaryota</taxon>
        <taxon>Metazoa</taxon>
        <taxon>Porifera</taxon>
        <taxon>Demospongiae</taxon>
        <taxon>Heteroscleromorpha</taxon>
        <taxon>Tetractinellida</taxon>
        <taxon>Astrophorina</taxon>
        <taxon>Geodiidae</taxon>
        <taxon>Geodia</taxon>
    </lineage>
</organism>
<evidence type="ECO:0000313" key="8">
    <source>
        <dbReference type="EMBL" id="CAI8035989.1"/>
    </source>
</evidence>
<sequence length="414" mass="45331">MATGALPPYPGEPPVDYMPRQRQYLQQQQEPTYPPQTERQPTYPPQNEPQPTYPPQNEAQPTYPPQNEPQPTYPPQNEPQPTYPPQNEAQSTYPPQSHYHPQSGSHYPPQQTQNYTRQHPQQWQQNYAPPVVANYGTYQQVGQPINQHPAPTAHVAGPQSAGPIVTLIQKKPANYMILSLLTLLCCCWIFGIVAIIYSMQVDSAYASGDIVAAQSASRSARTWNIVGIIFGSVIAVISFILIVAVSAASANSGSDYNTPYYQENPPVDYAAPHYPAQPQPYYPPQPQAVPNYGAYQPVGQPVTHHSTHNTTVVVGQPTAPTVTLIQRKPSNYVALSVFTLLCCCWLFGIVALIYAMQVDSAYASGDMVAAQTASRSARTWNIVGIAFGCVATVLLLVITIISTSVTFATASPDY</sequence>
<feature type="transmembrane region" description="Helical" evidence="7">
    <location>
        <begin position="225"/>
        <end position="248"/>
    </location>
</feature>
<protein>
    <submittedName>
        <fullName evidence="8">Proline-rich transmembrane protein 1</fullName>
    </submittedName>
</protein>
<feature type="compositionally biased region" description="Pro residues" evidence="6">
    <location>
        <begin position="42"/>
        <end position="54"/>
    </location>
</feature>
<dbReference type="GO" id="GO:0016020">
    <property type="term" value="C:membrane"/>
    <property type="evidence" value="ECO:0007669"/>
    <property type="project" value="UniProtKB-SubCell"/>
</dbReference>
<feature type="compositionally biased region" description="Polar residues" evidence="6">
    <location>
        <begin position="89"/>
        <end position="122"/>
    </location>
</feature>
<reference evidence="8" key="1">
    <citation type="submission" date="2023-03" db="EMBL/GenBank/DDBJ databases">
        <authorList>
            <person name="Steffen K."/>
            <person name="Cardenas P."/>
        </authorList>
    </citation>
    <scope>NUCLEOTIDE SEQUENCE</scope>
</reference>
<gene>
    <name evidence="8" type="ORF">GBAR_LOCUS20192</name>
</gene>
<feature type="region of interest" description="Disordered" evidence="6">
    <location>
        <begin position="1"/>
        <end position="122"/>
    </location>
</feature>
<dbReference type="EMBL" id="CASHTH010002839">
    <property type="protein sequence ID" value="CAI8035989.1"/>
    <property type="molecule type" value="Genomic_DNA"/>
</dbReference>
<feature type="transmembrane region" description="Helical" evidence="7">
    <location>
        <begin position="382"/>
        <end position="408"/>
    </location>
</feature>
<dbReference type="AlphaFoldDB" id="A0AA35SUM7"/>
<comment type="subcellular location">
    <subcellularLocation>
        <location evidence="1">Membrane</location>
    </subcellularLocation>
</comment>
<feature type="compositionally biased region" description="Low complexity" evidence="6">
    <location>
        <begin position="20"/>
        <end position="41"/>
    </location>
</feature>
<evidence type="ECO:0000256" key="7">
    <source>
        <dbReference type="SAM" id="Phobius"/>
    </source>
</evidence>
<keyword evidence="9" id="KW-1185">Reference proteome</keyword>
<evidence type="ECO:0000256" key="1">
    <source>
        <dbReference type="ARBA" id="ARBA00004370"/>
    </source>
</evidence>
<keyword evidence="4 7" id="KW-1133">Transmembrane helix</keyword>
<dbReference type="Pfam" id="PF04505">
    <property type="entry name" value="CD225"/>
    <property type="match status" value="2"/>
</dbReference>
<evidence type="ECO:0000256" key="6">
    <source>
        <dbReference type="SAM" id="MobiDB-lite"/>
    </source>
</evidence>
<evidence type="ECO:0000256" key="4">
    <source>
        <dbReference type="ARBA" id="ARBA00022989"/>
    </source>
</evidence>
<dbReference type="Proteomes" id="UP001174909">
    <property type="component" value="Unassembled WGS sequence"/>
</dbReference>
<keyword evidence="3 7" id="KW-0812">Transmembrane</keyword>
<keyword evidence="5 7" id="KW-0472">Membrane</keyword>
<comment type="similarity">
    <text evidence="2">Belongs to the CD225/Dispanin family.</text>
</comment>
<feature type="compositionally biased region" description="Pro residues" evidence="6">
    <location>
        <begin position="62"/>
        <end position="84"/>
    </location>
</feature>
<accession>A0AA35SUM7</accession>
<name>A0AA35SUM7_GEOBA</name>
<proteinExistence type="inferred from homology"/>
<evidence type="ECO:0000256" key="3">
    <source>
        <dbReference type="ARBA" id="ARBA00022692"/>
    </source>
</evidence>
<dbReference type="InterPro" id="IPR007593">
    <property type="entry name" value="CD225/Dispanin_fam"/>
</dbReference>
<feature type="transmembrane region" description="Helical" evidence="7">
    <location>
        <begin position="332"/>
        <end position="356"/>
    </location>
</feature>
<evidence type="ECO:0000256" key="5">
    <source>
        <dbReference type="ARBA" id="ARBA00023136"/>
    </source>
</evidence>
<feature type="transmembrane region" description="Helical" evidence="7">
    <location>
        <begin position="175"/>
        <end position="197"/>
    </location>
</feature>
<dbReference type="PANTHER" id="PTHR14948:SF25">
    <property type="entry name" value="DUF4190 DOMAIN-CONTAINING PROTEIN"/>
    <property type="match status" value="1"/>
</dbReference>
<dbReference type="PANTHER" id="PTHR14948">
    <property type="entry name" value="NG5"/>
    <property type="match status" value="1"/>
</dbReference>
<dbReference type="InterPro" id="IPR051423">
    <property type="entry name" value="CD225/Dispanin"/>
</dbReference>
<comment type="caution">
    <text evidence="8">The sequence shown here is derived from an EMBL/GenBank/DDBJ whole genome shotgun (WGS) entry which is preliminary data.</text>
</comment>